<dbReference type="InterPro" id="IPR001031">
    <property type="entry name" value="Thioesterase"/>
</dbReference>
<feature type="region of interest" description="Disordered" evidence="1">
    <location>
        <begin position="205"/>
        <end position="229"/>
    </location>
</feature>
<reference evidence="3 4" key="1">
    <citation type="journal article" date="2018" name="PLoS Pathog.">
        <title>Evolution of structural diversity of trichothecenes, a family of toxins produced by plant pathogenic and entomopathogenic fungi.</title>
        <authorList>
            <person name="Proctor R.H."/>
            <person name="McCormick S.P."/>
            <person name="Kim H.S."/>
            <person name="Cardoza R.E."/>
            <person name="Stanley A.M."/>
            <person name="Lindo L."/>
            <person name="Kelly A."/>
            <person name="Brown D.W."/>
            <person name="Lee T."/>
            <person name="Vaughan M.M."/>
            <person name="Alexander N.J."/>
            <person name="Busman M."/>
            <person name="Gutierrez S."/>
        </authorList>
    </citation>
    <scope>NUCLEOTIDE SEQUENCE [LARGE SCALE GENOMIC DNA]</scope>
    <source>
        <strain evidence="3 4">IBT 40837</strain>
    </source>
</reference>
<organism evidence="3 4">
    <name type="scientific">Trichoderma arundinaceum</name>
    <dbReference type="NCBI Taxonomy" id="490622"/>
    <lineage>
        <taxon>Eukaryota</taxon>
        <taxon>Fungi</taxon>
        <taxon>Dikarya</taxon>
        <taxon>Ascomycota</taxon>
        <taxon>Pezizomycotina</taxon>
        <taxon>Sordariomycetes</taxon>
        <taxon>Hypocreomycetidae</taxon>
        <taxon>Hypocreales</taxon>
        <taxon>Hypocreaceae</taxon>
        <taxon>Trichoderma</taxon>
    </lineage>
</organism>
<keyword evidence="4" id="KW-1185">Reference proteome</keyword>
<evidence type="ECO:0000256" key="1">
    <source>
        <dbReference type="SAM" id="MobiDB-lite"/>
    </source>
</evidence>
<gene>
    <name evidence="3" type="ORF">TARUN_1721</name>
</gene>
<evidence type="ECO:0000313" key="4">
    <source>
        <dbReference type="Proteomes" id="UP000266272"/>
    </source>
</evidence>
<sequence>MFPEGPNPYKLQTKPKGSSNLPLVLIHDGSGMTAGFWGLSSLGRDLWVIHNPHFWSEDPWEGGMDEMANHYLDLILAAGISGKILLGGWSLGGYISIAIARKLAEDKLATIKVSGLMIIDIPYHTPWYDNRPAIVSRPKLDESVPLRVQRLLDYCDVLLHEWPVPFWDGNFNDNMDVQFTADGNQYQVEPGTVLYKSLEGDWKTKMLPKPESSSNRSKPKNPRRPVLPPPGVLLRCINYTPTEQEGKKCHIDLFREEPVLGWEKGYPSFLKAVMEMKKDHYSLFDTTSPEQEN</sequence>
<dbReference type="Pfam" id="PF00975">
    <property type="entry name" value="Thioesterase"/>
    <property type="match status" value="1"/>
</dbReference>
<proteinExistence type="predicted"/>
<dbReference type="Proteomes" id="UP000266272">
    <property type="component" value="Unassembled WGS sequence"/>
</dbReference>
<comment type="caution">
    <text evidence="3">The sequence shown here is derived from an EMBL/GenBank/DDBJ whole genome shotgun (WGS) entry which is preliminary data.</text>
</comment>
<name>A0A395NWP7_TRIAR</name>
<dbReference type="OrthoDB" id="10253869at2759"/>
<feature type="domain" description="Thioesterase" evidence="2">
    <location>
        <begin position="23"/>
        <end position="131"/>
    </location>
</feature>
<dbReference type="InterPro" id="IPR029058">
    <property type="entry name" value="AB_hydrolase_fold"/>
</dbReference>
<dbReference type="Gene3D" id="3.40.50.1820">
    <property type="entry name" value="alpha/beta hydrolase"/>
    <property type="match status" value="1"/>
</dbReference>
<evidence type="ECO:0000259" key="2">
    <source>
        <dbReference type="Pfam" id="PF00975"/>
    </source>
</evidence>
<dbReference type="AlphaFoldDB" id="A0A395NWP7"/>
<dbReference type="EMBL" id="PXOA01000106">
    <property type="protein sequence ID" value="RFU80510.1"/>
    <property type="molecule type" value="Genomic_DNA"/>
</dbReference>
<protein>
    <submittedName>
        <fullName evidence="3">Amt4</fullName>
    </submittedName>
</protein>
<accession>A0A395NWP7</accession>
<dbReference type="SUPFAM" id="SSF53474">
    <property type="entry name" value="alpha/beta-Hydrolases"/>
    <property type="match status" value="1"/>
</dbReference>
<evidence type="ECO:0000313" key="3">
    <source>
        <dbReference type="EMBL" id="RFU80510.1"/>
    </source>
</evidence>